<evidence type="ECO:0000313" key="2">
    <source>
        <dbReference type="EMBL" id="KJL26981.1"/>
    </source>
</evidence>
<dbReference type="Proteomes" id="UP000033448">
    <property type="component" value="Unassembled WGS sequence"/>
</dbReference>
<accession>A0A0F0L617</accession>
<name>A0A0F0L617_9MICO</name>
<gene>
    <name evidence="2" type="ORF">RL72_00720</name>
</gene>
<keyword evidence="1" id="KW-0812">Transmembrane</keyword>
<dbReference type="InterPro" id="IPR021214">
    <property type="entry name" value="DUF2568"/>
</dbReference>
<feature type="transmembrane region" description="Helical" evidence="1">
    <location>
        <begin position="37"/>
        <end position="56"/>
    </location>
</feature>
<feature type="transmembrane region" description="Helical" evidence="1">
    <location>
        <begin position="62"/>
        <end position="81"/>
    </location>
</feature>
<sequence length="139" mass="14607">MPADIPAAESPRATPSLADRTASEAQGLLPRASALDIVRVVVLVAALASLVLWGLVVWPLPWNLVAAIGAPVITLLLWALFLSPRPVLAVHPFLRAAVELVLYAAVTVAWWTMGQAWIGLGFAVVAIATGLMAGRRALS</sequence>
<feature type="transmembrane region" description="Helical" evidence="1">
    <location>
        <begin position="117"/>
        <end position="134"/>
    </location>
</feature>
<organism evidence="2 3">
    <name type="scientific">Microbacterium azadirachtae</name>
    <dbReference type="NCBI Taxonomy" id="582680"/>
    <lineage>
        <taxon>Bacteria</taxon>
        <taxon>Bacillati</taxon>
        <taxon>Actinomycetota</taxon>
        <taxon>Actinomycetes</taxon>
        <taxon>Micrococcales</taxon>
        <taxon>Microbacteriaceae</taxon>
        <taxon>Microbacterium</taxon>
    </lineage>
</organism>
<comment type="caution">
    <text evidence="2">The sequence shown here is derived from an EMBL/GenBank/DDBJ whole genome shotgun (WGS) entry which is preliminary data.</text>
</comment>
<keyword evidence="1" id="KW-1133">Transmembrane helix</keyword>
<evidence type="ECO:0000256" key="1">
    <source>
        <dbReference type="SAM" id="Phobius"/>
    </source>
</evidence>
<reference evidence="2 3" key="1">
    <citation type="submission" date="2015-02" db="EMBL/GenBank/DDBJ databases">
        <title>Draft genome sequences of ten Microbacterium spp. with emphasis on heavy metal contaminated environments.</title>
        <authorList>
            <person name="Corretto E."/>
        </authorList>
    </citation>
    <scope>NUCLEOTIDE SEQUENCE [LARGE SCALE GENOMIC DNA]</scope>
    <source>
        <strain evidence="2 3">DSM 23848</strain>
    </source>
</reference>
<proteinExistence type="predicted"/>
<dbReference type="OrthoDB" id="5076471at2"/>
<dbReference type="EMBL" id="JYIT01000059">
    <property type="protein sequence ID" value="KJL26981.1"/>
    <property type="molecule type" value="Genomic_DNA"/>
</dbReference>
<protein>
    <recommendedName>
        <fullName evidence="4">4-amino-4-deoxy-L-arabinose transferase</fullName>
    </recommendedName>
</protein>
<dbReference type="Pfam" id="PF10823">
    <property type="entry name" value="DUF2568"/>
    <property type="match status" value="1"/>
</dbReference>
<keyword evidence="1" id="KW-0472">Membrane</keyword>
<evidence type="ECO:0008006" key="4">
    <source>
        <dbReference type="Google" id="ProtNLM"/>
    </source>
</evidence>
<feature type="transmembrane region" description="Helical" evidence="1">
    <location>
        <begin position="93"/>
        <end position="111"/>
    </location>
</feature>
<keyword evidence="3" id="KW-1185">Reference proteome</keyword>
<dbReference type="AlphaFoldDB" id="A0A0F0L617"/>
<dbReference type="PATRIC" id="fig|582680.7.peg.747"/>
<evidence type="ECO:0000313" key="3">
    <source>
        <dbReference type="Proteomes" id="UP000033448"/>
    </source>
</evidence>
<dbReference type="RefSeq" id="WP_082072023.1">
    <property type="nucleotide sequence ID" value="NZ_JYIT01000059.1"/>
</dbReference>